<accession>A0ABN3XX05</accession>
<organism evidence="1 2">
    <name type="scientific">Streptosporangium longisporum</name>
    <dbReference type="NCBI Taxonomy" id="46187"/>
    <lineage>
        <taxon>Bacteria</taxon>
        <taxon>Bacillati</taxon>
        <taxon>Actinomycetota</taxon>
        <taxon>Actinomycetes</taxon>
        <taxon>Streptosporangiales</taxon>
        <taxon>Streptosporangiaceae</taxon>
        <taxon>Streptosporangium</taxon>
    </lineage>
</organism>
<keyword evidence="1" id="KW-0489">Methyltransferase</keyword>
<keyword evidence="1" id="KW-0808">Transferase</keyword>
<proteinExistence type="predicted"/>
<dbReference type="SUPFAM" id="SSF53335">
    <property type="entry name" value="S-adenosyl-L-methionine-dependent methyltransferases"/>
    <property type="match status" value="1"/>
</dbReference>
<dbReference type="Pfam" id="PF04672">
    <property type="entry name" value="Methyltransf_19"/>
    <property type="match status" value="1"/>
</dbReference>
<dbReference type="GO" id="GO:0008168">
    <property type="term" value="F:methyltransferase activity"/>
    <property type="evidence" value="ECO:0007669"/>
    <property type="project" value="UniProtKB-KW"/>
</dbReference>
<keyword evidence="2" id="KW-1185">Reference proteome</keyword>
<dbReference type="GO" id="GO:0032259">
    <property type="term" value="P:methylation"/>
    <property type="evidence" value="ECO:0007669"/>
    <property type="project" value="UniProtKB-KW"/>
</dbReference>
<evidence type="ECO:0000313" key="2">
    <source>
        <dbReference type="Proteomes" id="UP001499930"/>
    </source>
</evidence>
<dbReference type="Proteomes" id="UP001499930">
    <property type="component" value="Unassembled WGS sequence"/>
</dbReference>
<name>A0ABN3XX05_9ACTN</name>
<sequence>MTDHDVMPEGIDPGVPSVARMYNHYLGGKDNFAADRVAAEEFIRVLPGIREMAWANRAFLSRAVTLLAHQGVHQFLDIGSGLPTRENVHEVAHRVAPRARVVYVDIDPIVLAHGRALLQTPLTSVVRADVREPEALLAHPEIGDVLDLTRPVAVLLASVLHFVPDEALVTRLMSVLRGRLVPGSHVVVSHAFEGDIDDETREAGQRPYRLTGAGGLTSRGPERLAELMDGLEVLEPGIVPVQAWRPERHEDEEEVPVDLTLPAILAVVGRR</sequence>
<dbReference type="InterPro" id="IPR006764">
    <property type="entry name" value="SAM_dep_MeTrfase_SAV2177_type"/>
</dbReference>
<gene>
    <name evidence="1" type="ORF">GCM10017559_25940</name>
</gene>
<protein>
    <submittedName>
        <fullName evidence="1">SAM-dependent methyltransferase</fullName>
    </submittedName>
</protein>
<reference evidence="1 2" key="1">
    <citation type="journal article" date="2019" name="Int. J. Syst. Evol. Microbiol.">
        <title>The Global Catalogue of Microorganisms (GCM) 10K type strain sequencing project: providing services to taxonomists for standard genome sequencing and annotation.</title>
        <authorList>
            <consortium name="The Broad Institute Genomics Platform"/>
            <consortium name="The Broad Institute Genome Sequencing Center for Infectious Disease"/>
            <person name="Wu L."/>
            <person name="Ma J."/>
        </authorList>
    </citation>
    <scope>NUCLEOTIDE SEQUENCE [LARGE SCALE GENOMIC DNA]</scope>
    <source>
        <strain evidence="1 2">JCM 3106</strain>
    </source>
</reference>
<dbReference type="Gene3D" id="3.40.50.150">
    <property type="entry name" value="Vaccinia Virus protein VP39"/>
    <property type="match status" value="1"/>
</dbReference>
<comment type="caution">
    <text evidence="1">The sequence shown here is derived from an EMBL/GenBank/DDBJ whole genome shotgun (WGS) entry which is preliminary data.</text>
</comment>
<dbReference type="RefSeq" id="WP_344893165.1">
    <property type="nucleotide sequence ID" value="NZ_BAAAWD010000006.1"/>
</dbReference>
<dbReference type="InterPro" id="IPR029063">
    <property type="entry name" value="SAM-dependent_MTases_sf"/>
</dbReference>
<dbReference type="EMBL" id="BAAAWD010000006">
    <property type="protein sequence ID" value="GAA3003352.1"/>
    <property type="molecule type" value="Genomic_DNA"/>
</dbReference>
<dbReference type="PIRSF" id="PIRSF017393">
    <property type="entry name" value="MTase_SAV2177"/>
    <property type="match status" value="1"/>
</dbReference>
<evidence type="ECO:0000313" key="1">
    <source>
        <dbReference type="EMBL" id="GAA3003352.1"/>
    </source>
</evidence>